<name>A0A7T7XPW2_9SPIR</name>
<accession>A0A7T7XPW2</accession>
<keyword evidence="2" id="KW-1185">Reference proteome</keyword>
<dbReference type="EMBL" id="CP067089">
    <property type="protein sequence ID" value="QQO10336.1"/>
    <property type="molecule type" value="Genomic_DNA"/>
</dbReference>
<evidence type="ECO:0000313" key="2">
    <source>
        <dbReference type="Proteomes" id="UP000595917"/>
    </source>
</evidence>
<dbReference type="RefSeq" id="WP_215627640.1">
    <property type="nucleotide sequence ID" value="NZ_CP067089.2"/>
</dbReference>
<proteinExistence type="predicted"/>
<dbReference type="AlphaFoldDB" id="A0A7T7XPW2"/>
<gene>
    <name evidence="1" type="ORF">JFL75_05300</name>
</gene>
<dbReference type="KEGG" id="bhc:JFL75_05300"/>
<dbReference type="Proteomes" id="UP000595917">
    <property type="component" value="Chromosome"/>
</dbReference>
<protein>
    <submittedName>
        <fullName evidence="1">Uncharacterized protein</fullName>
    </submittedName>
</protein>
<sequence>MTRGILVAGNESSLSLAIAREAAKRVESLATAFIQNRLDPSVAIHSETMGEGSTHIPLNWNPGSPISARSVILAAENRLGQIDDAVLVCSPPAIRKRPNELSHGEIESIVNDNIKGWFFLVRELTLKFRARENGTLSLVMNDISPGGKDDTVDIVGPSAAAAFRAFAQGILASSSGEPYRTIAFSSADGGNDEDFAAYIFKLIDEGGKRDSGKWYKYGKLSLFGR</sequence>
<evidence type="ECO:0000313" key="1">
    <source>
        <dbReference type="EMBL" id="QQO10336.1"/>
    </source>
</evidence>
<reference evidence="1" key="1">
    <citation type="submission" date="2021-01" db="EMBL/GenBank/DDBJ databases">
        <title>Description of Breznakiella homolactica.</title>
        <authorList>
            <person name="Song Y."/>
            <person name="Brune A."/>
        </authorList>
    </citation>
    <scope>NUCLEOTIDE SEQUENCE</scope>
    <source>
        <strain evidence="1">RmG30</strain>
    </source>
</reference>
<organism evidence="1 2">
    <name type="scientific">Breznakiella homolactica</name>
    <dbReference type="NCBI Taxonomy" id="2798577"/>
    <lineage>
        <taxon>Bacteria</taxon>
        <taxon>Pseudomonadati</taxon>
        <taxon>Spirochaetota</taxon>
        <taxon>Spirochaetia</taxon>
        <taxon>Spirochaetales</taxon>
        <taxon>Breznakiellaceae</taxon>
        <taxon>Breznakiella</taxon>
    </lineage>
</organism>